<dbReference type="PANTHER" id="PTHR43553">
    <property type="entry name" value="HEAVY METAL TRANSPORTER"/>
    <property type="match status" value="1"/>
</dbReference>
<dbReference type="PANTHER" id="PTHR43553:SF1">
    <property type="entry name" value="ABC TRANSPORTER I FAMILY MEMBER 11, CHLOROPLASTIC"/>
    <property type="match status" value="1"/>
</dbReference>
<sequence length="459" mass="50427">MTIREISAMAAFVQVPVRSAPVTSVGQEATLWWQVVKQQGNAASHADLRCRAANRSSAGIPKLEADVTASPGTLKNVTILEALSSGRQYFQQGQYVWQTFSMRSRSRRRSADGSSRSPHGMVMCHVLDARSPWTCQQRSSSVKRLAASSNKAPITDGNCDGGVDGRGMVDEEMEEKDERRDELLQVRGVSYFPAGVKEPLLDKVSLSLPKNSLGLIYGKSGSGKTTLLQILGGLYVPTSGIISFHDENEVAAGGRGAAGDGVRQRRREEAMGQRSRGGTRGRKRGCTRTELTARTGLVFQFPERYFLSDTVLEELTFGWPRGVEDLEFRKDLAMRLQIAAMAVGITGISLDTSPRSLSDGYKRRLALAIQLVRLPDVLLLDEPLAGLDWKARGDLVRLLRQLKKDRTIIVVSHDLRELAPLVDRAWEMEIGGRLKEVQTWSAEASMALSPASEAMKART</sequence>
<evidence type="ECO:0000256" key="4">
    <source>
        <dbReference type="SAM" id="MobiDB-lite"/>
    </source>
</evidence>
<feature type="domain" description="ABC transporter" evidence="5">
    <location>
        <begin position="184"/>
        <end position="455"/>
    </location>
</feature>
<dbReference type="InterPro" id="IPR050095">
    <property type="entry name" value="ECF_ABC_transporter_ATP-bd"/>
</dbReference>
<organism evidence="6 7">
    <name type="scientific">Chara braunii</name>
    <name type="common">Braun's stonewort</name>
    <dbReference type="NCBI Taxonomy" id="69332"/>
    <lineage>
        <taxon>Eukaryota</taxon>
        <taxon>Viridiplantae</taxon>
        <taxon>Streptophyta</taxon>
        <taxon>Charophyceae</taxon>
        <taxon>Charales</taxon>
        <taxon>Characeae</taxon>
        <taxon>Chara</taxon>
    </lineage>
</organism>
<dbReference type="InterPro" id="IPR003593">
    <property type="entry name" value="AAA+_ATPase"/>
</dbReference>
<dbReference type="GO" id="GO:0005524">
    <property type="term" value="F:ATP binding"/>
    <property type="evidence" value="ECO:0007669"/>
    <property type="project" value="UniProtKB-KW"/>
</dbReference>
<dbReference type="GO" id="GO:0042626">
    <property type="term" value="F:ATPase-coupled transmembrane transporter activity"/>
    <property type="evidence" value="ECO:0007669"/>
    <property type="project" value="TreeGrafter"/>
</dbReference>
<dbReference type="SMART" id="SM00382">
    <property type="entry name" value="AAA"/>
    <property type="match status" value="1"/>
</dbReference>
<feature type="region of interest" description="Disordered" evidence="4">
    <location>
        <begin position="253"/>
        <end position="285"/>
    </location>
</feature>
<dbReference type="InterPro" id="IPR003439">
    <property type="entry name" value="ABC_transporter-like_ATP-bd"/>
</dbReference>
<dbReference type="Pfam" id="PF00005">
    <property type="entry name" value="ABC_tran"/>
    <property type="match status" value="1"/>
</dbReference>
<dbReference type="GO" id="GO:0016887">
    <property type="term" value="F:ATP hydrolysis activity"/>
    <property type="evidence" value="ECO:0007669"/>
    <property type="project" value="InterPro"/>
</dbReference>
<dbReference type="Gramene" id="GBG92846">
    <property type="protein sequence ID" value="GBG92846"/>
    <property type="gene ID" value="CBR_g57502"/>
</dbReference>
<protein>
    <recommendedName>
        <fullName evidence="5">ABC transporter domain-containing protein</fullName>
    </recommendedName>
</protein>
<keyword evidence="1" id="KW-0813">Transport</keyword>
<evidence type="ECO:0000259" key="5">
    <source>
        <dbReference type="PROSITE" id="PS50893"/>
    </source>
</evidence>
<evidence type="ECO:0000256" key="1">
    <source>
        <dbReference type="ARBA" id="ARBA00022448"/>
    </source>
</evidence>
<dbReference type="Gene3D" id="3.40.50.300">
    <property type="entry name" value="P-loop containing nucleotide triphosphate hydrolases"/>
    <property type="match status" value="1"/>
</dbReference>
<dbReference type="CDD" id="cd03225">
    <property type="entry name" value="ABC_cobalt_CbiO_domain1"/>
    <property type="match status" value="1"/>
</dbReference>
<keyword evidence="3" id="KW-0067">ATP-binding</keyword>
<feature type="compositionally biased region" description="Basic and acidic residues" evidence="4">
    <location>
        <begin position="262"/>
        <end position="271"/>
    </location>
</feature>
<evidence type="ECO:0000256" key="2">
    <source>
        <dbReference type="ARBA" id="ARBA00022741"/>
    </source>
</evidence>
<keyword evidence="7" id="KW-1185">Reference proteome</keyword>
<accession>A0A388ME57</accession>
<dbReference type="AlphaFoldDB" id="A0A388ME57"/>
<reference evidence="6 7" key="1">
    <citation type="journal article" date="2018" name="Cell">
        <title>The Chara Genome: Secondary Complexity and Implications for Plant Terrestrialization.</title>
        <authorList>
            <person name="Nishiyama T."/>
            <person name="Sakayama H."/>
            <person name="Vries J.D."/>
            <person name="Buschmann H."/>
            <person name="Saint-Marcoux D."/>
            <person name="Ullrich K.K."/>
            <person name="Haas F.B."/>
            <person name="Vanderstraeten L."/>
            <person name="Becker D."/>
            <person name="Lang D."/>
            <person name="Vosolsobe S."/>
            <person name="Rombauts S."/>
            <person name="Wilhelmsson P.K.I."/>
            <person name="Janitza P."/>
            <person name="Kern R."/>
            <person name="Heyl A."/>
            <person name="Rumpler F."/>
            <person name="Villalobos L.I.A.C."/>
            <person name="Clay J.M."/>
            <person name="Skokan R."/>
            <person name="Toyoda A."/>
            <person name="Suzuki Y."/>
            <person name="Kagoshima H."/>
            <person name="Schijlen E."/>
            <person name="Tajeshwar N."/>
            <person name="Catarino B."/>
            <person name="Hetherington A.J."/>
            <person name="Saltykova A."/>
            <person name="Bonnot C."/>
            <person name="Breuninger H."/>
            <person name="Symeonidi A."/>
            <person name="Radhakrishnan G.V."/>
            <person name="Van Nieuwerburgh F."/>
            <person name="Deforce D."/>
            <person name="Chang C."/>
            <person name="Karol K.G."/>
            <person name="Hedrich R."/>
            <person name="Ulvskov P."/>
            <person name="Glockner G."/>
            <person name="Delwiche C.F."/>
            <person name="Petrasek J."/>
            <person name="Van de Peer Y."/>
            <person name="Friml J."/>
            <person name="Beilby M."/>
            <person name="Dolan L."/>
            <person name="Kohara Y."/>
            <person name="Sugano S."/>
            <person name="Fujiyama A."/>
            <person name="Delaux P.-M."/>
            <person name="Quint M."/>
            <person name="TheiBen G."/>
            <person name="Hagemann M."/>
            <person name="Harholt J."/>
            <person name="Dunand C."/>
            <person name="Zachgo S."/>
            <person name="Langdale J."/>
            <person name="Maumus F."/>
            <person name="Straeten D.V.D."/>
            <person name="Gould S.B."/>
            <person name="Rensing S.A."/>
        </authorList>
    </citation>
    <scope>NUCLEOTIDE SEQUENCE [LARGE SCALE GENOMIC DNA]</scope>
    <source>
        <strain evidence="6 7">S276</strain>
    </source>
</reference>
<keyword evidence="2" id="KW-0547">Nucleotide-binding</keyword>
<dbReference type="GO" id="GO:0016020">
    <property type="term" value="C:membrane"/>
    <property type="evidence" value="ECO:0007669"/>
    <property type="project" value="InterPro"/>
</dbReference>
<name>A0A388ME57_CHABU</name>
<dbReference type="PROSITE" id="PS50893">
    <property type="entry name" value="ABC_TRANSPORTER_2"/>
    <property type="match status" value="1"/>
</dbReference>
<evidence type="ECO:0000256" key="3">
    <source>
        <dbReference type="ARBA" id="ARBA00022840"/>
    </source>
</evidence>
<dbReference type="InterPro" id="IPR027417">
    <property type="entry name" value="P-loop_NTPase"/>
</dbReference>
<evidence type="ECO:0000313" key="7">
    <source>
        <dbReference type="Proteomes" id="UP000265515"/>
    </source>
</evidence>
<dbReference type="SUPFAM" id="SSF52540">
    <property type="entry name" value="P-loop containing nucleoside triphosphate hydrolases"/>
    <property type="match status" value="1"/>
</dbReference>
<proteinExistence type="predicted"/>
<dbReference type="Proteomes" id="UP000265515">
    <property type="component" value="Unassembled WGS sequence"/>
</dbReference>
<dbReference type="InterPro" id="IPR015856">
    <property type="entry name" value="ABC_transpr_CbiO/EcfA_su"/>
</dbReference>
<evidence type="ECO:0000313" key="6">
    <source>
        <dbReference type="EMBL" id="GBG92846.1"/>
    </source>
</evidence>
<dbReference type="OrthoDB" id="10255969at2759"/>
<comment type="caution">
    <text evidence="6">The sequence shown here is derived from an EMBL/GenBank/DDBJ whole genome shotgun (WGS) entry which is preliminary data.</text>
</comment>
<gene>
    <name evidence="6" type="ORF">CBR_g57502</name>
</gene>
<dbReference type="STRING" id="69332.A0A388ME57"/>
<dbReference type="GO" id="GO:0009941">
    <property type="term" value="C:chloroplast envelope"/>
    <property type="evidence" value="ECO:0007669"/>
    <property type="project" value="TreeGrafter"/>
</dbReference>
<dbReference type="EMBL" id="BFEA01001148">
    <property type="protein sequence ID" value="GBG92846.1"/>
    <property type="molecule type" value="Genomic_DNA"/>
</dbReference>